<dbReference type="Proteomes" id="UP000434957">
    <property type="component" value="Unassembled WGS sequence"/>
</dbReference>
<comment type="similarity">
    <text evidence="2">Belongs to the OXR1 family.</text>
</comment>
<dbReference type="SMART" id="SM00584">
    <property type="entry name" value="TLDc"/>
    <property type="match status" value="1"/>
</dbReference>
<organism evidence="6 7">
    <name type="scientific">Phytophthora rubi</name>
    <dbReference type="NCBI Taxonomy" id="129364"/>
    <lineage>
        <taxon>Eukaryota</taxon>
        <taxon>Sar</taxon>
        <taxon>Stramenopiles</taxon>
        <taxon>Oomycota</taxon>
        <taxon>Peronosporomycetes</taxon>
        <taxon>Peronosporales</taxon>
        <taxon>Peronosporaceae</taxon>
        <taxon>Phytophthora</taxon>
    </lineage>
</organism>
<accession>A0A6A4EA59</accession>
<dbReference type="PANTHER" id="PTHR23354">
    <property type="entry name" value="NUCLEOLAR PROTEIN 7/ESTROGEN RECEPTOR COACTIVATOR-RELATED"/>
    <property type="match status" value="1"/>
</dbReference>
<name>A0A6A4EA59_9STRA</name>
<evidence type="ECO:0000256" key="1">
    <source>
        <dbReference type="ARBA" id="ARBA00004173"/>
    </source>
</evidence>
<gene>
    <name evidence="6" type="ORF">PR003_g17980</name>
</gene>
<dbReference type="GO" id="GO:0005739">
    <property type="term" value="C:mitochondrion"/>
    <property type="evidence" value="ECO:0007669"/>
    <property type="project" value="UniProtKB-SubCell"/>
</dbReference>
<protein>
    <recommendedName>
        <fullName evidence="4">Oxidation resistance protein 1</fullName>
    </recommendedName>
</protein>
<dbReference type="PANTHER" id="PTHR23354:SF62">
    <property type="entry name" value="MUSTARD, ISOFORM V"/>
    <property type="match status" value="1"/>
</dbReference>
<keyword evidence="7" id="KW-1185">Reference proteome</keyword>
<evidence type="ECO:0000256" key="2">
    <source>
        <dbReference type="ARBA" id="ARBA00009540"/>
    </source>
</evidence>
<reference evidence="6 7" key="1">
    <citation type="submission" date="2018-08" db="EMBL/GenBank/DDBJ databases">
        <title>Genomic investigation of the strawberry pathogen Phytophthora fragariae indicates pathogenicity is determined by transcriptional variation in three key races.</title>
        <authorList>
            <person name="Adams T.M."/>
            <person name="Armitage A.D."/>
            <person name="Sobczyk M.K."/>
            <person name="Bates H.J."/>
            <person name="Dunwell J.M."/>
            <person name="Nellist C.F."/>
            <person name="Harrison R.J."/>
        </authorList>
    </citation>
    <scope>NUCLEOTIDE SEQUENCE [LARGE SCALE GENOMIC DNA]</scope>
    <source>
        <strain evidence="6 7">SCRP333</strain>
    </source>
</reference>
<evidence type="ECO:0000256" key="3">
    <source>
        <dbReference type="ARBA" id="ARBA00023128"/>
    </source>
</evidence>
<dbReference type="InterPro" id="IPR006571">
    <property type="entry name" value="TLDc_dom"/>
</dbReference>
<feature type="domain" description="TLDc" evidence="5">
    <location>
        <begin position="182"/>
        <end position="346"/>
    </location>
</feature>
<proteinExistence type="inferred from homology"/>
<evidence type="ECO:0000256" key="4">
    <source>
        <dbReference type="ARBA" id="ARBA00040604"/>
    </source>
</evidence>
<evidence type="ECO:0000313" key="6">
    <source>
        <dbReference type="EMBL" id="KAE9319394.1"/>
    </source>
</evidence>
<keyword evidence="3" id="KW-0496">Mitochondrion</keyword>
<dbReference type="EMBL" id="QXFT01001410">
    <property type="protein sequence ID" value="KAE9319394.1"/>
    <property type="molecule type" value="Genomic_DNA"/>
</dbReference>
<dbReference type="PROSITE" id="PS51886">
    <property type="entry name" value="TLDC"/>
    <property type="match status" value="1"/>
</dbReference>
<evidence type="ECO:0000259" key="5">
    <source>
        <dbReference type="PROSITE" id="PS51886"/>
    </source>
</evidence>
<evidence type="ECO:0000313" key="7">
    <source>
        <dbReference type="Proteomes" id="UP000434957"/>
    </source>
</evidence>
<comment type="caution">
    <text evidence="6">The sequence shown here is derived from an EMBL/GenBank/DDBJ whole genome shotgun (WGS) entry which is preliminary data.</text>
</comment>
<sequence>MSRLFTSLSLDESRTCFQSAHASKRDETLRNIAERFVFAAPMLKWLCGGVRSSSCRLVGLGNADMTDAGCRFHMQESELPDINNFGKQVVHATVEVLRAFERKARSNSLPERIDSDIVALDLHTDDLHEICRRQMGNHFTFLKRSKSLQPEENEATRLAKERRRKLLQPELPKLIGGSKNEVLSNPRNASTLVPQLQASLAPSRRCHDWKLLYSFAQDGCSLHTLLRKAKKQNPTLVVVETTKGDIFGGFASEEWQDSANYYGIGESFVFSFSSKFECYPWSYLNTMIMLSNDECIAMGGGGGDFAWCLNSDLSRGTSRCSKTFENERLTSEAEFGIYNVEVWGFVTKI</sequence>
<comment type="subcellular location">
    <subcellularLocation>
        <location evidence="1">Mitochondrion</location>
    </subcellularLocation>
</comment>
<dbReference type="Pfam" id="PF07534">
    <property type="entry name" value="TLD"/>
    <property type="match status" value="1"/>
</dbReference>
<dbReference type="AlphaFoldDB" id="A0A6A4EA59"/>